<comment type="caution">
    <text evidence="1">The sequence shown here is derived from an EMBL/GenBank/DDBJ whole genome shotgun (WGS) entry which is preliminary data.</text>
</comment>
<protein>
    <submittedName>
        <fullName evidence="1">Uncharacterized protein</fullName>
    </submittedName>
</protein>
<sequence>MLFSDIISILSQAQTIYNISQQHFSRSLIYVIQRSISIESLDQFIDTIQYFVKVKRIKLIYYLGISQHNQEKEIFLQVQDMIQHNLIIFKMLQAIYYLLDNNRVMMGEFKKYNYVKGVLYFHHDLLNNFLCLKSCQTLQYNPKVLNHFINSNSKKKSNIDRKFVHRISQFVLHKRNMWQIIPN</sequence>
<accession>A0A8S1TEF4</accession>
<gene>
    <name evidence="1" type="ORF">PPENT_87.1.T0200012</name>
</gene>
<name>A0A8S1TEF4_9CILI</name>
<evidence type="ECO:0000313" key="1">
    <source>
        <dbReference type="EMBL" id="CAD8149944.1"/>
    </source>
</evidence>
<evidence type="ECO:0000313" key="2">
    <source>
        <dbReference type="Proteomes" id="UP000689195"/>
    </source>
</evidence>
<dbReference type="Proteomes" id="UP000689195">
    <property type="component" value="Unassembled WGS sequence"/>
</dbReference>
<keyword evidence="2" id="KW-1185">Reference proteome</keyword>
<dbReference type="AlphaFoldDB" id="A0A8S1TEF4"/>
<proteinExistence type="predicted"/>
<organism evidence="1 2">
    <name type="scientific">Paramecium pentaurelia</name>
    <dbReference type="NCBI Taxonomy" id="43138"/>
    <lineage>
        <taxon>Eukaryota</taxon>
        <taxon>Sar</taxon>
        <taxon>Alveolata</taxon>
        <taxon>Ciliophora</taxon>
        <taxon>Intramacronucleata</taxon>
        <taxon>Oligohymenophorea</taxon>
        <taxon>Peniculida</taxon>
        <taxon>Parameciidae</taxon>
        <taxon>Paramecium</taxon>
    </lineage>
</organism>
<dbReference type="EMBL" id="CAJJDO010000020">
    <property type="protein sequence ID" value="CAD8149944.1"/>
    <property type="molecule type" value="Genomic_DNA"/>
</dbReference>
<reference evidence="1" key="1">
    <citation type="submission" date="2021-01" db="EMBL/GenBank/DDBJ databases">
        <authorList>
            <consortium name="Genoscope - CEA"/>
            <person name="William W."/>
        </authorList>
    </citation>
    <scope>NUCLEOTIDE SEQUENCE</scope>
</reference>